<dbReference type="EMBL" id="AKCU01000405">
    <property type="protein sequence ID" value="EKV10565.1"/>
    <property type="molecule type" value="Genomic_DNA"/>
</dbReference>
<dbReference type="VEuPathDB" id="FungiDB:PDIP_59460"/>
<reference evidence="2" key="1">
    <citation type="journal article" date="2012" name="BMC Genomics">
        <title>Genome sequence of the necrotrophic fungus Penicillium digitatum, the main postharvest pathogen of citrus.</title>
        <authorList>
            <person name="Marcet-Houben M."/>
            <person name="Ballester A.-R."/>
            <person name="de la Fuente B."/>
            <person name="Harries E."/>
            <person name="Marcos J.F."/>
            <person name="Gonzalez-Candelas L."/>
            <person name="Gabaldon T."/>
        </authorList>
    </citation>
    <scope>NUCLEOTIDE SEQUENCE [LARGE SCALE GENOMIC DNA]</scope>
    <source>
        <strain evidence="2">Pd1 / CECT 20795</strain>
    </source>
</reference>
<proteinExistence type="predicted"/>
<accession>K9FLT8</accession>
<evidence type="ECO:0000313" key="2">
    <source>
        <dbReference type="Proteomes" id="UP000009886"/>
    </source>
</evidence>
<protein>
    <submittedName>
        <fullName evidence="1">Uncharacterized protein</fullName>
    </submittedName>
</protein>
<dbReference type="Proteomes" id="UP000009886">
    <property type="component" value="Unassembled WGS sequence"/>
</dbReference>
<dbReference type="KEGG" id="pdp:PDIP_59460"/>
<organism evidence="1 2">
    <name type="scientific">Penicillium digitatum (strain Pd1 / CECT 20795)</name>
    <name type="common">Green mold</name>
    <dbReference type="NCBI Taxonomy" id="1170230"/>
    <lineage>
        <taxon>Eukaryota</taxon>
        <taxon>Fungi</taxon>
        <taxon>Dikarya</taxon>
        <taxon>Ascomycota</taxon>
        <taxon>Pezizomycotina</taxon>
        <taxon>Eurotiomycetes</taxon>
        <taxon>Eurotiomycetidae</taxon>
        <taxon>Eurotiales</taxon>
        <taxon>Aspergillaceae</taxon>
        <taxon>Penicillium</taxon>
    </lineage>
</organism>
<sequence length="71" mass="8165">MSSCKGKVPWCYRTLRLRCLMGTMVRWWLGGMGRGRREEEEEGGGALLYCNVPRTFPKWTAFCSCLFHLSG</sequence>
<gene>
    <name evidence="1" type="ORF">PDIP_59460</name>
</gene>
<dbReference type="HOGENOM" id="CLU_2740825_0_0_1"/>
<dbReference type="AlphaFoldDB" id="K9FLT8"/>
<comment type="caution">
    <text evidence="1">The sequence shown here is derived from an EMBL/GenBank/DDBJ whole genome shotgun (WGS) entry which is preliminary data.</text>
</comment>
<evidence type="ECO:0000313" key="1">
    <source>
        <dbReference type="EMBL" id="EKV10565.1"/>
    </source>
</evidence>
<name>K9FLT8_PEND1</name>